<evidence type="ECO:0000256" key="8">
    <source>
        <dbReference type="SAM" id="MobiDB-lite"/>
    </source>
</evidence>
<keyword evidence="4 7" id="KW-0119">Carbohydrate metabolism</keyword>
<keyword evidence="6 7" id="KW-0624">Polysaccharide degradation</keyword>
<evidence type="ECO:0000256" key="1">
    <source>
        <dbReference type="ARBA" id="ARBA00000966"/>
    </source>
</evidence>
<evidence type="ECO:0000313" key="12">
    <source>
        <dbReference type="EMBL" id="MBB3078580.1"/>
    </source>
</evidence>
<dbReference type="SMART" id="SM00060">
    <property type="entry name" value="FN3"/>
    <property type="match status" value="1"/>
</dbReference>
<dbReference type="InterPro" id="IPR012291">
    <property type="entry name" value="CBM2_carb-bd_dom_sf"/>
</dbReference>
<comment type="catalytic activity">
    <reaction evidence="1 7">
        <text>Endohydrolysis of (1-&gt;4)-beta-D-glucosidic linkages in cellulose, lichenin and cereal beta-D-glucans.</text>
        <dbReference type="EC" id="3.2.1.4"/>
    </reaction>
</comment>
<name>A0A7W4ZTW8_9ACTN</name>
<dbReference type="InterPro" id="IPR013783">
    <property type="entry name" value="Ig-like_fold"/>
</dbReference>
<keyword evidence="5 7" id="KW-0326">Glycosidase</keyword>
<dbReference type="GO" id="GO:0008810">
    <property type="term" value="F:cellulase activity"/>
    <property type="evidence" value="ECO:0007669"/>
    <property type="project" value="UniProtKB-EC"/>
</dbReference>
<dbReference type="PANTHER" id="PTHR42754:SF1">
    <property type="entry name" value="LIPOPROTEIN"/>
    <property type="match status" value="1"/>
</dbReference>
<dbReference type="SUPFAM" id="SSF49384">
    <property type="entry name" value="Carbohydrate-binding domain"/>
    <property type="match status" value="1"/>
</dbReference>
<dbReference type="RefSeq" id="WP_184595281.1">
    <property type="nucleotide sequence ID" value="NZ_BMUP01000002.1"/>
</dbReference>
<dbReference type="Pfam" id="PF00150">
    <property type="entry name" value="Cellulase"/>
    <property type="match status" value="1"/>
</dbReference>
<evidence type="ECO:0000256" key="2">
    <source>
        <dbReference type="ARBA" id="ARBA00022729"/>
    </source>
</evidence>
<evidence type="ECO:0000256" key="4">
    <source>
        <dbReference type="ARBA" id="ARBA00023277"/>
    </source>
</evidence>
<sequence length="543" mass="56685">MRSRTASVPRVAGVAAALLGLLLSFLSLSTPAQAAPTGFRVENGRLLEASGNDFVMRGVNHAHTWYPGETQSLADVKGLGANTVRVVLSDGHRWTKNSAQDVAGVIAQCKANRLICVLEVHDTTGYGEEAAAGTLDHAADYWIGLKEVLTGQEDYVIINIGNEPWGNTNPAGWTDPTIAAVKKLRDAGFAHTIMVDAPNWGQDWQGVMRDKAKSVYNADPTGNLIFSIHMYSVYDTAQEITDYLNAFVNAKLPILIGEFGGPADQYGDPDEDTMMAVAQQLRLGYLAWSWSGNTDPILDLAIDFDRTRLSSWGQRVFNGANGIAATSKEATVYSSGGGDTTPPTAPGTPTSSEVTSSSVKLAWAAATDATGVTGYDVVRVSGATETAATTTTGTSATVTGLAPSTSHTFAVYARDAAGNRSPRSATVTVTTSPGGSPSDCGVGYRVTSSWPGGFQGEIVLRNTGTSAINGWTLRWAFPDSQRITNLWGGTATQSGSEVSVAAASYTATVPAAGSVTLGFTATRSTANPSPTAFTLNGAACSVS</sequence>
<evidence type="ECO:0000259" key="11">
    <source>
        <dbReference type="PROSITE" id="PS51173"/>
    </source>
</evidence>
<keyword evidence="3 7" id="KW-0378">Hydrolase</keyword>
<evidence type="ECO:0000256" key="7">
    <source>
        <dbReference type="RuleBase" id="RU361153"/>
    </source>
</evidence>
<dbReference type="Gene3D" id="2.60.40.10">
    <property type="entry name" value="Immunoglobulins"/>
    <property type="match status" value="1"/>
</dbReference>
<dbReference type="InterPro" id="IPR003961">
    <property type="entry name" value="FN3_dom"/>
</dbReference>
<dbReference type="EMBL" id="JACHXE010000005">
    <property type="protein sequence ID" value="MBB3078580.1"/>
    <property type="molecule type" value="Genomic_DNA"/>
</dbReference>
<feature type="signal peptide" evidence="9">
    <location>
        <begin position="1"/>
        <end position="34"/>
    </location>
</feature>
<dbReference type="PANTHER" id="PTHR42754">
    <property type="entry name" value="ENDOGLUCANASE"/>
    <property type="match status" value="1"/>
</dbReference>
<proteinExistence type="inferred from homology"/>
<dbReference type="Gene3D" id="3.20.20.80">
    <property type="entry name" value="Glycosidases"/>
    <property type="match status" value="1"/>
</dbReference>
<evidence type="ECO:0000256" key="6">
    <source>
        <dbReference type="ARBA" id="ARBA00023326"/>
    </source>
</evidence>
<keyword evidence="2 9" id="KW-0732">Signal</keyword>
<evidence type="ECO:0000256" key="3">
    <source>
        <dbReference type="ARBA" id="ARBA00022801"/>
    </source>
</evidence>
<evidence type="ECO:0000313" key="13">
    <source>
        <dbReference type="Proteomes" id="UP000572907"/>
    </source>
</evidence>
<dbReference type="EC" id="3.2.1.4" evidence="7"/>
<dbReference type="PROSITE" id="PS50853">
    <property type="entry name" value="FN3"/>
    <property type="match status" value="1"/>
</dbReference>
<gene>
    <name evidence="12" type="ORF">FHS41_005111</name>
</gene>
<dbReference type="PROSITE" id="PS51173">
    <property type="entry name" value="CBM2"/>
    <property type="match status" value="1"/>
</dbReference>
<dbReference type="Pfam" id="PF00553">
    <property type="entry name" value="CBM_2"/>
    <property type="match status" value="1"/>
</dbReference>
<accession>A0A7W4ZTW8</accession>
<evidence type="ECO:0000256" key="5">
    <source>
        <dbReference type="ARBA" id="ARBA00023295"/>
    </source>
</evidence>
<dbReference type="AlphaFoldDB" id="A0A7W4ZTW8"/>
<dbReference type="SMART" id="SM00637">
    <property type="entry name" value="CBD_II"/>
    <property type="match status" value="1"/>
</dbReference>
<dbReference type="InterPro" id="IPR001547">
    <property type="entry name" value="Glyco_hydro_5"/>
</dbReference>
<dbReference type="Pfam" id="PF00041">
    <property type="entry name" value="fn3"/>
    <property type="match status" value="1"/>
</dbReference>
<dbReference type="InterPro" id="IPR036116">
    <property type="entry name" value="FN3_sf"/>
</dbReference>
<protein>
    <recommendedName>
        <fullName evidence="7">Endoglucanase</fullName>
        <ecNumber evidence="7">3.2.1.4</ecNumber>
    </recommendedName>
</protein>
<comment type="caution">
    <text evidence="12">The sequence shown here is derived from an EMBL/GenBank/DDBJ whole genome shotgun (WGS) entry which is preliminary data.</text>
</comment>
<reference evidence="12 13" key="1">
    <citation type="submission" date="2020-08" db="EMBL/GenBank/DDBJ databases">
        <title>Genomic Encyclopedia of Type Strains, Phase III (KMG-III): the genomes of soil and plant-associated and newly described type strains.</title>
        <authorList>
            <person name="Whitman W."/>
        </authorList>
    </citation>
    <scope>NUCLEOTIDE SEQUENCE [LARGE SCALE GENOMIC DNA]</scope>
    <source>
        <strain evidence="12 13">CECT 3237</strain>
    </source>
</reference>
<keyword evidence="7" id="KW-0136">Cellulose degradation</keyword>
<dbReference type="InterPro" id="IPR001919">
    <property type="entry name" value="CBD2"/>
</dbReference>
<dbReference type="InterPro" id="IPR017853">
    <property type="entry name" value="GH"/>
</dbReference>
<dbReference type="GO" id="GO:0030247">
    <property type="term" value="F:polysaccharide binding"/>
    <property type="evidence" value="ECO:0007669"/>
    <property type="project" value="UniProtKB-UniRule"/>
</dbReference>
<dbReference type="SUPFAM" id="SSF51445">
    <property type="entry name" value="(Trans)glycosidases"/>
    <property type="match status" value="1"/>
</dbReference>
<feature type="domain" description="CBM2" evidence="11">
    <location>
        <begin position="433"/>
        <end position="543"/>
    </location>
</feature>
<feature type="chain" id="PRO_5031323434" description="Endoglucanase" evidence="9">
    <location>
        <begin position="35"/>
        <end position="543"/>
    </location>
</feature>
<dbReference type="Gene3D" id="2.60.40.290">
    <property type="match status" value="1"/>
</dbReference>
<evidence type="ECO:0000256" key="9">
    <source>
        <dbReference type="SAM" id="SignalP"/>
    </source>
</evidence>
<organism evidence="12 13">
    <name type="scientific">Streptomyces violarus</name>
    <dbReference type="NCBI Taxonomy" id="67380"/>
    <lineage>
        <taxon>Bacteria</taxon>
        <taxon>Bacillati</taxon>
        <taxon>Actinomycetota</taxon>
        <taxon>Actinomycetes</taxon>
        <taxon>Kitasatosporales</taxon>
        <taxon>Streptomycetaceae</taxon>
        <taxon>Streptomyces</taxon>
    </lineage>
</organism>
<dbReference type="Proteomes" id="UP000572907">
    <property type="component" value="Unassembled WGS sequence"/>
</dbReference>
<evidence type="ECO:0000259" key="10">
    <source>
        <dbReference type="PROSITE" id="PS50853"/>
    </source>
</evidence>
<dbReference type="GO" id="GO:0030245">
    <property type="term" value="P:cellulose catabolic process"/>
    <property type="evidence" value="ECO:0007669"/>
    <property type="project" value="UniProtKB-KW"/>
</dbReference>
<feature type="region of interest" description="Disordered" evidence="8">
    <location>
        <begin position="333"/>
        <end position="353"/>
    </location>
</feature>
<comment type="similarity">
    <text evidence="7">Belongs to the glycosyl hydrolase 5 (cellulase A) family.</text>
</comment>
<dbReference type="SUPFAM" id="SSF49265">
    <property type="entry name" value="Fibronectin type III"/>
    <property type="match status" value="1"/>
</dbReference>
<feature type="domain" description="Fibronectin type-III" evidence="10">
    <location>
        <begin position="345"/>
        <end position="434"/>
    </location>
</feature>
<keyword evidence="13" id="KW-1185">Reference proteome</keyword>
<dbReference type="InterPro" id="IPR008965">
    <property type="entry name" value="CBM2/CBM3_carb-bd_dom_sf"/>
</dbReference>